<keyword evidence="1" id="KW-0472">Membrane</keyword>
<dbReference type="AlphaFoldDB" id="A0A4R2E7I6"/>
<accession>A0A4R2E7I6</accession>
<organism evidence="2 3">
    <name type="scientific">Acetobacteroides hydrogenigenes</name>
    <dbReference type="NCBI Taxonomy" id="979970"/>
    <lineage>
        <taxon>Bacteria</taxon>
        <taxon>Pseudomonadati</taxon>
        <taxon>Bacteroidota</taxon>
        <taxon>Bacteroidia</taxon>
        <taxon>Bacteroidales</taxon>
        <taxon>Rikenellaceae</taxon>
        <taxon>Acetobacteroides</taxon>
    </lineage>
</organism>
<reference evidence="2 3" key="1">
    <citation type="submission" date="2019-03" db="EMBL/GenBank/DDBJ databases">
        <title>Genomic Encyclopedia of Archaeal and Bacterial Type Strains, Phase II (KMG-II): from individual species to whole genera.</title>
        <authorList>
            <person name="Goeker M."/>
        </authorList>
    </citation>
    <scope>NUCLEOTIDE SEQUENCE [LARGE SCALE GENOMIC DNA]</scope>
    <source>
        <strain evidence="2 3">RL-C</strain>
    </source>
</reference>
<keyword evidence="3" id="KW-1185">Reference proteome</keyword>
<evidence type="ECO:0000313" key="2">
    <source>
        <dbReference type="EMBL" id="TCN63685.1"/>
    </source>
</evidence>
<name>A0A4R2E7I6_9BACT</name>
<proteinExistence type="predicted"/>
<dbReference type="OrthoDB" id="9911683at2"/>
<comment type="caution">
    <text evidence="2">The sequence shown here is derived from an EMBL/GenBank/DDBJ whole genome shotgun (WGS) entry which is preliminary data.</text>
</comment>
<protein>
    <submittedName>
        <fullName evidence="2">Uncharacterized protein</fullName>
    </submittedName>
</protein>
<dbReference type="EMBL" id="SLWB01000015">
    <property type="protein sequence ID" value="TCN63685.1"/>
    <property type="molecule type" value="Genomic_DNA"/>
</dbReference>
<feature type="transmembrane region" description="Helical" evidence="1">
    <location>
        <begin position="53"/>
        <end position="75"/>
    </location>
</feature>
<gene>
    <name evidence="2" type="ORF">CLV25_11535</name>
</gene>
<keyword evidence="1" id="KW-0812">Transmembrane</keyword>
<sequence>MNQAVDKNNLSQRELLILVADRQETMNQKMDKLSGDYIELHTRVTKLETRQQTIAAAWGVGSVILTIIINLLKFWL</sequence>
<dbReference type="RefSeq" id="WP_131840123.1">
    <property type="nucleotide sequence ID" value="NZ_SLWB01000015.1"/>
</dbReference>
<dbReference type="Proteomes" id="UP000294830">
    <property type="component" value="Unassembled WGS sequence"/>
</dbReference>
<keyword evidence="1" id="KW-1133">Transmembrane helix</keyword>
<evidence type="ECO:0000256" key="1">
    <source>
        <dbReference type="SAM" id="Phobius"/>
    </source>
</evidence>
<evidence type="ECO:0000313" key="3">
    <source>
        <dbReference type="Proteomes" id="UP000294830"/>
    </source>
</evidence>